<feature type="transmembrane region" description="Helical" evidence="1">
    <location>
        <begin position="81"/>
        <end position="99"/>
    </location>
</feature>
<keyword evidence="1" id="KW-1133">Transmembrane helix</keyword>
<reference evidence="2 3" key="1">
    <citation type="submission" date="2019-10" db="EMBL/GenBank/DDBJ databases">
        <title>Sequencing and Assembly of Multiple Reported Metal-Biooxidizing Members of the Extremely Thermoacidophilic Archaeal Family Sulfolobaceae.</title>
        <authorList>
            <person name="Counts J.A."/>
            <person name="Kelly R.M."/>
        </authorList>
    </citation>
    <scope>NUCLEOTIDE SEQUENCE [LARGE SCALE GENOMIC DNA]</scope>
    <source>
        <strain evidence="2 3">DSM 6482</strain>
    </source>
</reference>
<keyword evidence="3" id="KW-1185">Reference proteome</keyword>
<evidence type="ECO:0000313" key="3">
    <source>
        <dbReference type="Proteomes" id="UP000470772"/>
    </source>
</evidence>
<feature type="transmembrane region" description="Helical" evidence="1">
    <location>
        <begin position="111"/>
        <end position="128"/>
    </location>
</feature>
<comment type="caution">
    <text evidence="2">The sequence shown here is derived from an EMBL/GenBank/DDBJ whole genome shotgun (WGS) entry which is preliminary data.</text>
</comment>
<keyword evidence="1" id="KW-0812">Transmembrane</keyword>
<feature type="transmembrane region" description="Helical" evidence="1">
    <location>
        <begin position="30"/>
        <end position="49"/>
    </location>
</feature>
<gene>
    <name evidence="2" type="ORF">GC250_02945</name>
</gene>
<organism evidence="2 3">
    <name type="scientific">Sulfuracidifex metallicus DSM 6482 = JCM 9184</name>
    <dbReference type="NCBI Taxonomy" id="523847"/>
    <lineage>
        <taxon>Archaea</taxon>
        <taxon>Thermoproteota</taxon>
        <taxon>Thermoprotei</taxon>
        <taxon>Sulfolobales</taxon>
        <taxon>Sulfolobaceae</taxon>
        <taxon>Sulfuracidifex</taxon>
    </lineage>
</organism>
<sequence>MDYQQATAVNVSMLTFLMSMLLYNNSYIDPYVVVTNLILIITSGFLLFIKIPARYSWALIDIEFFVSITEIFFFHGDLSPLSNYAVALMALFLTVLYAISRTYEKVPEFSLIYGILFSFLMSAFARLGTDEEMIDYYSAHVFLEGLNPYLPENTASVYSHFPFFNPVCFGTPFTTGGVVTTLGYPSLSFLVQVPSNIIHSDPNYVNFFFYLLTFVSLYLILRKGESLEIYPYFLFPTLINLDYTLFPDGGIPDIIWVFFVILSLQSEKIFWKGLFYGVAISLKQVPLALLPFYLYYLRREGYSVVKFVFYSAFTFVIFNIYFIVKSPLSYFKDIISPETANLLQVSDGISQISVGNLFFLFKPFFGVSMFIIFLGEFYFFVKYYEKFKESWVGFPFFIFLFNYRSLWNYLMYWPFLFFALKSRSTKKMNIKSNVPLRTLAFLSVGIIFLAAAFHYPFLQYASSFEVQVLHVDQSKGYVQCLILNVSFSNNPYAQGKIVPLFRILPYYGWKSINGIMWKSNASYLGPGQWEIVKLYPYFPTQKFEVQQFEVEAYYGQLQGYVLVNPG</sequence>
<dbReference type="Proteomes" id="UP000470772">
    <property type="component" value="Unassembled WGS sequence"/>
</dbReference>
<accession>A0A6A9QHG4</accession>
<evidence type="ECO:0000256" key="1">
    <source>
        <dbReference type="SAM" id="Phobius"/>
    </source>
</evidence>
<proteinExistence type="predicted"/>
<feature type="transmembrane region" description="Helical" evidence="1">
    <location>
        <begin position="439"/>
        <end position="458"/>
    </location>
</feature>
<feature type="transmembrane region" description="Helical" evidence="1">
    <location>
        <begin position="307"/>
        <end position="324"/>
    </location>
</feature>
<feature type="transmembrane region" description="Helical" evidence="1">
    <location>
        <begin position="241"/>
        <end position="262"/>
    </location>
</feature>
<feature type="transmembrane region" description="Helical" evidence="1">
    <location>
        <begin position="56"/>
        <end position="75"/>
    </location>
</feature>
<feature type="transmembrane region" description="Helical" evidence="1">
    <location>
        <begin position="274"/>
        <end position="295"/>
    </location>
</feature>
<evidence type="ECO:0000313" key="2">
    <source>
        <dbReference type="EMBL" id="MUN28446.1"/>
    </source>
</evidence>
<feature type="transmembrane region" description="Helical" evidence="1">
    <location>
        <begin position="359"/>
        <end position="381"/>
    </location>
</feature>
<protein>
    <submittedName>
        <fullName evidence="2">DUF2029 domain-containing protein</fullName>
    </submittedName>
</protein>
<keyword evidence="1" id="KW-0472">Membrane</keyword>
<dbReference type="RefSeq" id="WP_156016252.1">
    <property type="nucleotide sequence ID" value="NZ_WGGD01000005.1"/>
</dbReference>
<feature type="transmembrane region" description="Helical" evidence="1">
    <location>
        <begin position="393"/>
        <end position="418"/>
    </location>
</feature>
<feature type="transmembrane region" description="Helical" evidence="1">
    <location>
        <begin position="169"/>
        <end position="191"/>
    </location>
</feature>
<dbReference type="AlphaFoldDB" id="A0A6A9QHG4"/>
<name>A0A6A9QHG4_SULME</name>
<dbReference type="EMBL" id="WGGD01000005">
    <property type="protein sequence ID" value="MUN28446.1"/>
    <property type="molecule type" value="Genomic_DNA"/>
</dbReference>
<feature type="transmembrane region" description="Helical" evidence="1">
    <location>
        <begin position="203"/>
        <end position="221"/>
    </location>
</feature>